<evidence type="ECO:0000313" key="1">
    <source>
        <dbReference type="EMBL" id="GJE99075.1"/>
    </source>
</evidence>
<evidence type="ECO:0008006" key="3">
    <source>
        <dbReference type="Google" id="ProtNLM"/>
    </source>
</evidence>
<gene>
    <name evidence="1" type="ORF">PsYK624_153160</name>
</gene>
<comment type="caution">
    <text evidence="1">The sequence shown here is derived from an EMBL/GenBank/DDBJ whole genome shotgun (WGS) entry which is preliminary data.</text>
</comment>
<evidence type="ECO:0000313" key="2">
    <source>
        <dbReference type="Proteomes" id="UP000703269"/>
    </source>
</evidence>
<dbReference type="Proteomes" id="UP000703269">
    <property type="component" value="Unassembled WGS sequence"/>
</dbReference>
<reference evidence="1 2" key="1">
    <citation type="submission" date="2021-08" db="EMBL/GenBank/DDBJ databases">
        <title>Draft Genome Sequence of Phanerochaete sordida strain YK-624.</title>
        <authorList>
            <person name="Mori T."/>
            <person name="Dohra H."/>
            <person name="Suzuki T."/>
            <person name="Kawagishi H."/>
            <person name="Hirai H."/>
        </authorList>
    </citation>
    <scope>NUCLEOTIDE SEQUENCE [LARGE SCALE GENOMIC DNA]</scope>
    <source>
        <strain evidence="1 2">YK-624</strain>
    </source>
</reference>
<dbReference type="EMBL" id="BPQB01000100">
    <property type="protein sequence ID" value="GJE99075.1"/>
    <property type="molecule type" value="Genomic_DNA"/>
</dbReference>
<proteinExistence type="predicted"/>
<dbReference type="AlphaFoldDB" id="A0A9P3GT16"/>
<name>A0A9P3GT16_9APHY</name>
<accession>A0A9P3GT16</accession>
<sequence>MPDRVIAIALSVRQDDHMVTDCGYSPPMPLLRSLWSFITGSWDNSDEYSESSTDDPIRVLLSRADIPDHRIPITAERPPWPVDASDLMRYDVMRSSNAEREAAKQMHIDPRTTTPKFRLRSEFRHAAYARMRAWAVVQLLKNGVQADILLRTRGWTNRFAIIPGPLPGQSSDNSVSGVPFQRAHFSPVAIPSGDADKRCSDMSADDLLRRLNSAFGTDYSMVQELQRCLGFLLDALPDFGYAYGVVRPYWRASRSVLFQLPERLYVQEEEVRAMRREAVRENYLSNVKIPPRRVWDLHSNRVLPYHVLPAAPTGLFPYNFWTVSHSWVDDNARAPIITPINAGAWPVPIPRDTTLDHVRVELLNFGAEYVWLDVLCLRQAGRAEDESQRRREWKLDIPTIGFIYSLPEVPCVTYFNGLGLPFDPSDSALSSRRHWLKRVWTVQETTDNWLPGGMTASSSARARAFFHEHHMRSILPTFDPLAGKPSTLVLRLARAVKELSARHCTSELDRVSSLAYILGCKTRPLYDAAISADRAWAILLKHLPGIVRAQIALRSMQCGPERREVLPAWQEFLGDFAIWEVDAAVLRRVGDQYTPLRLVDPSCLGAVEPGVYYEDVHLVGPLTVHSEEHFDGARAVHATVKEQDFFRFRWDTRLRFKNVVGGPFDSDAMYMLRQTRLKVTIILQVLGKRAIDGCTTFVVVRHGAILDDYDQASFSYSPLVRIMYQS</sequence>
<dbReference type="OrthoDB" id="3226657at2759"/>
<protein>
    <recommendedName>
        <fullName evidence="3">Heterokaryon incompatibility domain-containing protein</fullName>
    </recommendedName>
</protein>
<keyword evidence="2" id="KW-1185">Reference proteome</keyword>
<organism evidence="1 2">
    <name type="scientific">Phanerochaete sordida</name>
    <dbReference type="NCBI Taxonomy" id="48140"/>
    <lineage>
        <taxon>Eukaryota</taxon>
        <taxon>Fungi</taxon>
        <taxon>Dikarya</taxon>
        <taxon>Basidiomycota</taxon>
        <taxon>Agaricomycotina</taxon>
        <taxon>Agaricomycetes</taxon>
        <taxon>Polyporales</taxon>
        <taxon>Phanerochaetaceae</taxon>
        <taxon>Phanerochaete</taxon>
    </lineage>
</organism>